<protein>
    <submittedName>
        <fullName evidence="2">Uncharacterized protein</fullName>
    </submittedName>
</protein>
<evidence type="ECO:0000313" key="3">
    <source>
        <dbReference type="Proteomes" id="UP001221898"/>
    </source>
</evidence>
<feature type="region of interest" description="Disordered" evidence="1">
    <location>
        <begin position="1"/>
        <end position="68"/>
    </location>
</feature>
<reference evidence="2" key="1">
    <citation type="journal article" date="2023" name="Science">
        <title>Genome structures resolve the early diversification of teleost fishes.</title>
        <authorList>
            <person name="Parey E."/>
            <person name="Louis A."/>
            <person name="Montfort J."/>
            <person name="Bouchez O."/>
            <person name="Roques C."/>
            <person name="Iampietro C."/>
            <person name="Lluch J."/>
            <person name="Castinel A."/>
            <person name="Donnadieu C."/>
            <person name="Desvignes T."/>
            <person name="Floi Bucao C."/>
            <person name="Jouanno E."/>
            <person name="Wen M."/>
            <person name="Mejri S."/>
            <person name="Dirks R."/>
            <person name="Jansen H."/>
            <person name="Henkel C."/>
            <person name="Chen W.J."/>
            <person name="Zahm M."/>
            <person name="Cabau C."/>
            <person name="Klopp C."/>
            <person name="Thompson A.W."/>
            <person name="Robinson-Rechavi M."/>
            <person name="Braasch I."/>
            <person name="Lecointre G."/>
            <person name="Bobe J."/>
            <person name="Postlethwait J.H."/>
            <person name="Berthelot C."/>
            <person name="Roest Crollius H."/>
            <person name="Guiguen Y."/>
        </authorList>
    </citation>
    <scope>NUCLEOTIDE SEQUENCE</scope>
    <source>
        <strain evidence="2">NC1722</strain>
    </source>
</reference>
<evidence type="ECO:0000313" key="2">
    <source>
        <dbReference type="EMBL" id="KAJ8386084.1"/>
    </source>
</evidence>
<proteinExistence type="predicted"/>
<dbReference type="Proteomes" id="UP001221898">
    <property type="component" value="Unassembled WGS sequence"/>
</dbReference>
<gene>
    <name evidence="2" type="ORF">AAFF_G00176780</name>
</gene>
<organism evidence="2 3">
    <name type="scientific">Aldrovandia affinis</name>
    <dbReference type="NCBI Taxonomy" id="143900"/>
    <lineage>
        <taxon>Eukaryota</taxon>
        <taxon>Metazoa</taxon>
        <taxon>Chordata</taxon>
        <taxon>Craniata</taxon>
        <taxon>Vertebrata</taxon>
        <taxon>Euteleostomi</taxon>
        <taxon>Actinopterygii</taxon>
        <taxon>Neopterygii</taxon>
        <taxon>Teleostei</taxon>
        <taxon>Notacanthiformes</taxon>
        <taxon>Halosauridae</taxon>
        <taxon>Aldrovandia</taxon>
    </lineage>
</organism>
<feature type="compositionally biased region" description="Basic and acidic residues" evidence="1">
    <location>
        <begin position="1"/>
        <end position="52"/>
    </location>
</feature>
<sequence length="238" mass="26750">MGAPDLPEHKRQVRTLERQGMEKKAEKRRRSKEENAAEAEKTARKDVERFLADGDEDLELERSGPEDEFVPEVELFPETDPEPAASAKLDCLKSQRKEVLDLVMPTVRRSAWYAHSKAILQTLLCSEDQKERIEGVERILAIRGEGDPDTQLGDSSDRTNCDASSIGDLISWSEGVSEPPLTCFLSTSEVKNFINTRMEVLNWPCHKQSIETVVKMVTETSHRKRGMEGSGLRRPAGG</sequence>
<comment type="caution">
    <text evidence="2">The sequence shown here is derived from an EMBL/GenBank/DDBJ whole genome shotgun (WGS) entry which is preliminary data.</text>
</comment>
<name>A0AAD7W7V5_9TELE</name>
<dbReference type="PANTHER" id="PTHR46409:SF1">
    <property type="entry name" value="HTH PSQ-TYPE DOMAIN-CONTAINING PROTEIN"/>
    <property type="match status" value="1"/>
</dbReference>
<dbReference type="PANTHER" id="PTHR46409">
    <property type="entry name" value="HTH PSQ-TYPE DOMAIN-CONTAINING PROTEIN"/>
    <property type="match status" value="1"/>
</dbReference>
<dbReference type="EMBL" id="JAINUG010000235">
    <property type="protein sequence ID" value="KAJ8386084.1"/>
    <property type="molecule type" value="Genomic_DNA"/>
</dbReference>
<dbReference type="AlphaFoldDB" id="A0AAD7W7V5"/>
<evidence type="ECO:0000256" key="1">
    <source>
        <dbReference type="SAM" id="MobiDB-lite"/>
    </source>
</evidence>
<keyword evidence="3" id="KW-1185">Reference proteome</keyword>
<accession>A0AAD7W7V5</accession>